<dbReference type="SUPFAM" id="SSF52087">
    <property type="entry name" value="CRAL/TRIO domain"/>
    <property type="match status" value="1"/>
</dbReference>
<feature type="compositionally biased region" description="Low complexity" evidence="1">
    <location>
        <begin position="1379"/>
        <end position="1391"/>
    </location>
</feature>
<dbReference type="SUPFAM" id="SSF48065">
    <property type="entry name" value="DBL homology domain (DH-domain)"/>
    <property type="match status" value="1"/>
</dbReference>
<feature type="domain" description="DH" evidence="3">
    <location>
        <begin position="1793"/>
        <end position="1969"/>
    </location>
</feature>
<sequence>MMPLWARCGLQEREHRLATRQDETDDSGGEEFVNSGQNSGVDKLREGKGQGQASRKDGSEGGRGKQGDGLEEESGNAQIAGGGGGGGGSFEGIVRNVANLLSDTFLGYFRSTQKTPPAPSSLSQLDSTATANSDDEETITSLTSSPSSSSLTPTEKSQHESSTLATDRSQAAVSECSDTDADSLIILADTDSIQSGSLQSTGSKEQKSPGLPRDIEEILTSTLGALYGRATPAAVQQAWDVLSECYDGDGRRFKHEYLEPVLGLLQRLQEIQAVHSECPTNTWPLSVGSSVVVHLSRRNCRYLRDIGDFCVCAVVADRSQPNSARLVSADCGAADGRHPGASSPEASSSSSSDDNSSPPLEPRLLLCDLTFDGLVERRVDEREFAAVLTMDWARRVRDAPDHELSLVLRQCMVASEYTVRHLRWDDLPQFDPGKQGVVGDNLNRNNSGSTQSKTGDRREPSSPTSTQPDTTEGRELAGLTGTNKTLQGYSAQRKDVGVPLPDSTVDESSTDPPTPHATLSPPSAVGVKTPAAPKEHDLGYDLTFHTCPNSPASPQYSSSPKSPSTCSPTSSIALSNQNASTDTVHQSSPNPSSPLCFPREDSSSSSPPRGAAQQQHDSSLLSSSSPPLSASPPRNDPRPEIPAKSPTSSPAPPDSPQPSLPPRCPQQSSPSPSGHSPSSVSSSSSPSSSSPSPSQPPNVYGTWHGRGGKDSAHRRTPQSATPRAPMDSSSSHNSSGAPDNTYATLGVKHSRQHSSASCSSQHDSGVENPAPMQRTVSSSYLVRRRLPVPASVADVDNELLHSGVAILPGCRDEDRRSLVYIFTCSSLWQERRVRSTELAELLIYYHTVPRKCQSGKGLAVVADIRGSTTSTINILLEALYLFQDNVPEGISIVHLFADRATQSYVIKSPLYDSKASVNLKLVLSFDHLQQYVSPDQIPTVLDGHFSYNHESWVRFRKKLEPFMSSCRAVACRLVDVLQELSAGDQMPRSVAESAAMMASHEKAVKATFEDERLLAVQSDGPAVISSLKREQDSFAHSEDYWFAMEQASNLHQYLQDTISRLARLADSRLTKLHNCLQLREYEDECHKVISWLSEDGGSILQRYQVTADNLRAVRHQQKDFEKFYFSAMSYIEKGNDLLEEASMLSQCGNFSEATGYKDLSKTLKRQLQVFTGQLEDAREKIEGTARCYHLLDKSYEWALEAMKYVSSMRMEHSATAEGLDKLLRSLNVYLAEHPPVSEENFAAMLDAAQRLHNEKLLEQCRVAKARCQETHQLLQLRQTTLRRARNQMEVEQALKEGDSEASSRCSTHSTPAAPSSPSVFDVHEMAKPIAHISEDIHSDYRDMVHSSSSSSSPHHRLEQSSSVFTTPPSFSFERTPMDSVSSSSSSSMSSSALRGGGDGEDGEGRSFWEPKDSSTPTGGFTNMQQGGGDGESVGGSEAGSDSSSTKPCPRAGKQYGFRSEESHPSHNSSSSGRVCGEGASDSSGASTPEFRSPMVPVSPQHRHNVRAVRDRMAVQQPLHSSGGPQMSSSLSPSHILPPSPMTMPPPLSPASSSSSSSASSSTTVPHYAPLTDTPPSSSPRPRLYEPSPSSSPISRLYNSSPTRSSATSVARGSAAGKLALGRTISQPPNVSPSHQGVTSPRPLHSLPSGLPPASSRPLKKILKRASTAPIPMLGSPILEEDPQQLMTASFGSPGGGREGEDNEGGRQERSAKSLSMITGSSESLPSMAEEDESQLDASPSHEGQEGDRASTGNIRDWTPIPVNTHLHRSAQSTPTGPMADLRLSEAEMKSRRTVSLIMSEMIQTERDYVRALQFITDHYVPELQREDVPQMLRGKRTVIFGNLEKIQQFHGQYFLRHLEACQNQPFLVGQYFLQHETMFYLYALYNKNKPKSDTLMMEFGKDFFREKQLELGDKMDLSSYLLKPVQRMGKYALLLKQLLKECNETEPEYPELRAAEEMVKFQLRHGNDLLAMDSLRDCDVNLQEQGRLLRQEEFLVFQGRKKSMRRIFLFEDLILFSKTRRGRQGQHDIYVYKNSFKTADIGMTENFGDSGYKFEIWFRRRTIGDNYILQAPNSEVKKAWVKDISRILWRQAIRNRESRINELATMGIGNKPCLDIKPSEDNIQDRSINVSLGNRGARTRNSIAVSSFDYLRNGNKRPHSIISVSSTSSSGSSQSSFGLLGSLNLAFDPLDSPRLNRRSFISSESGIVTDGDTSVGDVGSENRGPSPRRASQGAPPSSAMRSYFDVMKSRVLKQKFSDQVYTDV</sequence>
<feature type="region of interest" description="Disordered" evidence="1">
    <location>
        <begin position="1292"/>
        <end position="1319"/>
    </location>
</feature>
<feature type="compositionally biased region" description="Polar residues" evidence="1">
    <location>
        <begin position="717"/>
        <end position="743"/>
    </location>
</feature>
<dbReference type="InterPro" id="IPR036865">
    <property type="entry name" value="CRAL-TRIO_dom_sf"/>
</dbReference>
<dbReference type="Gene3D" id="1.20.58.60">
    <property type="match status" value="1"/>
</dbReference>
<feature type="compositionally biased region" description="Low complexity" evidence="1">
    <location>
        <begin position="618"/>
        <end position="633"/>
    </location>
</feature>
<dbReference type="InterPro" id="IPR055251">
    <property type="entry name" value="SOS1_NGEF_PH"/>
</dbReference>
<gene>
    <name evidence="5" type="primary">LOC101857760</name>
</gene>
<feature type="compositionally biased region" description="Pro residues" evidence="1">
    <location>
        <begin position="1535"/>
        <end position="1548"/>
    </location>
</feature>
<dbReference type="InterPro" id="IPR035899">
    <property type="entry name" value="DBL_dom_sf"/>
</dbReference>
<feature type="domain" description="PH" evidence="2">
    <location>
        <begin position="1981"/>
        <end position="2089"/>
    </location>
</feature>
<feature type="compositionally biased region" description="Low complexity" evidence="1">
    <location>
        <begin position="1549"/>
        <end position="1562"/>
    </location>
</feature>
<feature type="region of interest" description="Disordered" evidence="1">
    <location>
        <begin position="112"/>
        <end position="173"/>
    </location>
</feature>
<dbReference type="InterPro" id="IPR001849">
    <property type="entry name" value="PH_domain"/>
</dbReference>
<dbReference type="InterPro" id="IPR052231">
    <property type="entry name" value="Rho_GEF_signaling-related"/>
</dbReference>
<feature type="compositionally biased region" description="Polar residues" evidence="1">
    <location>
        <begin position="1712"/>
        <end position="1724"/>
    </location>
</feature>
<feature type="compositionally biased region" description="Polar residues" evidence="1">
    <location>
        <begin position="1623"/>
        <end position="1638"/>
    </location>
</feature>
<dbReference type="Gene3D" id="1.20.900.10">
    <property type="entry name" value="Dbl homology (DH) domain"/>
    <property type="match status" value="1"/>
</dbReference>
<proteinExistence type="predicted"/>
<organism evidence="4 5">
    <name type="scientific">Aplysia californica</name>
    <name type="common">California sea hare</name>
    <dbReference type="NCBI Taxonomy" id="6500"/>
    <lineage>
        <taxon>Eukaryota</taxon>
        <taxon>Metazoa</taxon>
        <taxon>Spiralia</taxon>
        <taxon>Lophotrochozoa</taxon>
        <taxon>Mollusca</taxon>
        <taxon>Gastropoda</taxon>
        <taxon>Heterobranchia</taxon>
        <taxon>Euthyneura</taxon>
        <taxon>Tectipleura</taxon>
        <taxon>Aplysiida</taxon>
        <taxon>Aplysioidea</taxon>
        <taxon>Aplysiidae</taxon>
        <taxon>Aplysia</taxon>
    </lineage>
</organism>
<feature type="compositionally biased region" description="Polar residues" evidence="1">
    <location>
        <begin position="480"/>
        <end position="490"/>
    </location>
</feature>
<feature type="compositionally biased region" description="Low complexity" evidence="1">
    <location>
        <begin position="548"/>
        <end position="571"/>
    </location>
</feature>
<dbReference type="Pfam" id="PF22697">
    <property type="entry name" value="SOS1_NGEF_PH"/>
    <property type="match status" value="1"/>
</dbReference>
<feature type="compositionally biased region" description="Gly residues" evidence="1">
    <location>
        <begin position="1425"/>
        <end position="1437"/>
    </location>
</feature>
<evidence type="ECO:0000313" key="5">
    <source>
        <dbReference type="RefSeq" id="XP_035827449.1"/>
    </source>
</evidence>
<feature type="region of interest" description="Disordered" evidence="1">
    <location>
        <begin position="429"/>
        <end position="772"/>
    </location>
</feature>
<feature type="region of interest" description="Disordered" evidence="1">
    <location>
        <begin position="1342"/>
        <end position="1760"/>
    </location>
</feature>
<dbReference type="Pfam" id="PF00621">
    <property type="entry name" value="RhoGEF"/>
    <property type="match status" value="1"/>
</dbReference>
<feature type="compositionally biased region" description="Polar residues" evidence="1">
    <location>
        <begin position="160"/>
        <end position="172"/>
    </location>
</feature>
<feature type="compositionally biased region" description="Low complexity" evidence="1">
    <location>
        <begin position="341"/>
        <end position="358"/>
    </location>
</feature>
<feature type="compositionally biased region" description="Low complexity" evidence="1">
    <location>
        <begin position="140"/>
        <end position="154"/>
    </location>
</feature>
<feature type="compositionally biased region" description="Polar residues" evidence="1">
    <location>
        <begin position="442"/>
        <end position="453"/>
    </location>
</feature>
<dbReference type="Gene3D" id="2.30.29.30">
    <property type="entry name" value="Pleckstrin-homology domain (PH domain)/Phosphotyrosine-binding domain (PTB)"/>
    <property type="match status" value="1"/>
</dbReference>
<feature type="compositionally biased region" description="Low complexity" evidence="1">
    <location>
        <begin position="1306"/>
        <end position="1318"/>
    </location>
</feature>
<evidence type="ECO:0000256" key="1">
    <source>
        <dbReference type="SAM" id="MobiDB-lite"/>
    </source>
</evidence>
<dbReference type="PROSITE" id="PS50010">
    <property type="entry name" value="DH_2"/>
    <property type="match status" value="1"/>
</dbReference>
<feature type="compositionally biased region" description="Low complexity" evidence="1">
    <location>
        <begin position="1519"/>
        <end position="1534"/>
    </location>
</feature>
<dbReference type="PANTHER" id="PTHR45845:SF3">
    <property type="entry name" value="PURATROPHIN-1-LIKE, ISOFORM A"/>
    <property type="match status" value="1"/>
</dbReference>
<feature type="compositionally biased region" description="Basic and acidic residues" evidence="1">
    <location>
        <begin position="1697"/>
        <end position="1711"/>
    </location>
</feature>
<dbReference type="InterPro" id="IPR000219">
    <property type="entry name" value="DH_dom"/>
</dbReference>
<dbReference type="PANTHER" id="PTHR45845">
    <property type="entry name" value="RHO GUANINE NUCLEOTIDE EXCHANGE FACTOR-RELATED"/>
    <property type="match status" value="1"/>
</dbReference>
<feature type="compositionally biased region" description="Polar residues" evidence="1">
    <location>
        <begin position="1596"/>
        <end position="1610"/>
    </location>
</feature>
<dbReference type="CDD" id="cd13242">
    <property type="entry name" value="PH_puratrophin-1"/>
    <property type="match status" value="1"/>
</dbReference>
<reference evidence="5" key="1">
    <citation type="submission" date="2025-08" db="UniProtKB">
        <authorList>
            <consortium name="RefSeq"/>
        </authorList>
    </citation>
    <scope>IDENTIFICATION</scope>
</reference>
<feature type="compositionally biased region" description="Low complexity" evidence="1">
    <location>
        <begin position="665"/>
        <end position="692"/>
    </location>
</feature>
<feature type="region of interest" description="Disordered" evidence="1">
    <location>
        <begin position="2206"/>
        <end position="2240"/>
    </location>
</feature>
<feature type="compositionally biased region" description="Low complexity" evidence="1">
    <location>
        <begin position="1579"/>
        <end position="1592"/>
    </location>
</feature>
<feature type="compositionally biased region" description="Gly residues" evidence="1">
    <location>
        <begin position="80"/>
        <end position="90"/>
    </location>
</feature>
<feature type="compositionally biased region" description="Basic and acidic residues" evidence="1">
    <location>
        <begin position="42"/>
        <end position="68"/>
    </location>
</feature>
<dbReference type="InterPro" id="IPR011993">
    <property type="entry name" value="PH-like_dom_sf"/>
</dbReference>
<dbReference type="GeneID" id="101857760"/>
<evidence type="ECO:0000313" key="4">
    <source>
        <dbReference type="Proteomes" id="UP000694888"/>
    </source>
</evidence>
<accession>A0ABM1VYF6</accession>
<dbReference type="SMART" id="SM00325">
    <property type="entry name" value="RhoGEF"/>
    <property type="match status" value="1"/>
</dbReference>
<dbReference type="SUPFAM" id="SSF50729">
    <property type="entry name" value="PH domain-like"/>
    <property type="match status" value="1"/>
</dbReference>
<feature type="compositionally biased region" description="Low complexity" evidence="1">
    <location>
        <begin position="461"/>
        <end position="470"/>
    </location>
</feature>
<evidence type="ECO:0000259" key="3">
    <source>
        <dbReference type="PROSITE" id="PS50010"/>
    </source>
</evidence>
<feature type="compositionally biased region" description="Basic and acidic residues" evidence="1">
    <location>
        <begin position="10"/>
        <end position="22"/>
    </location>
</feature>
<dbReference type="SMART" id="SM00233">
    <property type="entry name" value="PH"/>
    <property type="match status" value="1"/>
</dbReference>
<dbReference type="Proteomes" id="UP000694888">
    <property type="component" value="Unplaced"/>
</dbReference>
<dbReference type="RefSeq" id="XP_035827449.1">
    <property type="nucleotide sequence ID" value="XM_035971556.1"/>
</dbReference>
<keyword evidence="4" id="KW-1185">Reference proteome</keyword>
<feature type="compositionally biased region" description="Low complexity" evidence="1">
    <location>
        <begin position="1359"/>
        <end position="1372"/>
    </location>
</feature>
<name>A0ABM1VYF6_APLCA</name>
<feature type="compositionally biased region" description="Polar residues" evidence="1">
    <location>
        <begin position="572"/>
        <end position="590"/>
    </location>
</feature>
<feature type="region of interest" description="Disordered" evidence="1">
    <location>
        <begin position="1"/>
        <end position="91"/>
    </location>
</feature>
<dbReference type="PROSITE" id="PS50003">
    <property type="entry name" value="PH_DOMAIN"/>
    <property type="match status" value="1"/>
</dbReference>
<feature type="compositionally biased region" description="Pro residues" evidence="1">
    <location>
        <begin position="649"/>
        <end position="664"/>
    </location>
</feature>
<evidence type="ECO:0000259" key="2">
    <source>
        <dbReference type="PROSITE" id="PS50003"/>
    </source>
</evidence>
<feature type="compositionally biased region" description="Low complexity" evidence="1">
    <location>
        <begin position="753"/>
        <end position="763"/>
    </location>
</feature>
<dbReference type="CDD" id="cd00160">
    <property type="entry name" value="RhoGEF"/>
    <property type="match status" value="1"/>
</dbReference>
<feature type="compositionally biased region" description="Polar residues" evidence="1">
    <location>
        <begin position="1413"/>
        <end position="1424"/>
    </location>
</feature>
<feature type="compositionally biased region" description="Basic and acidic residues" evidence="1">
    <location>
        <begin position="1402"/>
        <end position="1412"/>
    </location>
</feature>
<feature type="compositionally biased region" description="Polar residues" evidence="1">
    <location>
        <begin position="112"/>
        <end position="132"/>
    </location>
</feature>
<dbReference type="SUPFAM" id="SSF46966">
    <property type="entry name" value="Spectrin repeat"/>
    <property type="match status" value="1"/>
</dbReference>
<protein>
    <submittedName>
        <fullName evidence="5">Uncharacterized protein LOC101857760</fullName>
    </submittedName>
</protein>
<feature type="region of interest" description="Disordered" evidence="1">
    <location>
        <begin position="335"/>
        <end position="359"/>
    </location>
</feature>